<keyword evidence="2" id="KW-0732">Signal</keyword>
<dbReference type="SUPFAM" id="SSF47226">
    <property type="entry name" value="Histidine-containing phosphotransfer domain, HPT domain"/>
    <property type="match status" value="1"/>
</dbReference>
<evidence type="ECO:0000313" key="4">
    <source>
        <dbReference type="Proteomes" id="UP000256478"/>
    </source>
</evidence>
<evidence type="ECO:0000313" key="3">
    <source>
        <dbReference type="EMBL" id="REL28536.1"/>
    </source>
</evidence>
<organism evidence="3 4">
    <name type="scientific">Thalassotalea euphylliae</name>
    <dbReference type="NCBI Taxonomy" id="1655234"/>
    <lineage>
        <taxon>Bacteria</taxon>
        <taxon>Pseudomonadati</taxon>
        <taxon>Pseudomonadota</taxon>
        <taxon>Gammaproteobacteria</taxon>
        <taxon>Alteromonadales</taxon>
        <taxon>Colwelliaceae</taxon>
        <taxon>Thalassotalea</taxon>
    </lineage>
</organism>
<gene>
    <name evidence="3" type="ORF">DXX93_19505</name>
</gene>
<feature type="signal peptide" evidence="2">
    <location>
        <begin position="1"/>
        <end position="29"/>
    </location>
</feature>
<keyword evidence="1" id="KW-1133">Transmembrane helix</keyword>
<dbReference type="RefSeq" id="WP_116009568.1">
    <property type="nucleotide sequence ID" value="NZ_QUOU01000001.1"/>
</dbReference>
<accession>A0A3E0TV32</accession>
<dbReference type="EMBL" id="QUOU01000001">
    <property type="protein sequence ID" value="REL28536.1"/>
    <property type="molecule type" value="Genomic_DNA"/>
</dbReference>
<proteinExistence type="predicted"/>
<comment type="caution">
    <text evidence="3">The sequence shown here is derived from an EMBL/GenBank/DDBJ whole genome shotgun (WGS) entry which is preliminary data.</text>
</comment>
<name>A0A3E0TV32_9GAMM</name>
<feature type="chain" id="PRO_5017655211" evidence="2">
    <location>
        <begin position="30"/>
        <end position="1188"/>
    </location>
</feature>
<keyword evidence="1" id="KW-0472">Membrane</keyword>
<protein>
    <submittedName>
        <fullName evidence="3">Uncharacterized protein</fullName>
    </submittedName>
</protein>
<sequence>MTYAVNIKPITAKKLSVLLIAAVALFVFAAGMASTAFVIQQRSLAHINQEQLPRVYGDFNQLVKISRLIESLNKVQLSSAVPAMVEQHTEWAASAKLAFQSLRANRLQFSALEALINFDRATLNRLSENANRNAMLTQLAIERVEVALALLANSRDQQPLALNTALRLLKTSLEAIAKQPVPLEQASITAQIEQLSQWLALQRANGNRNTSNTLVEAIRLLVGIFTDEHALFGKWQGQQRLYGQFNTQVEQAIAELINYREQLSRNNAINGTRIDPDAAIRFRGYSVLLSDAVVWLASLAAGFFIIALILVSRLHKRHHQRLDQLVGFTSAVLSDQNGTYLQQVVAQTQQGKITEQQRELAKALTTRLSHTYSQAYVDNLQARHRASREQLALCAATWQWRCSNGVVDFSQRLSSSLLAQLSAPDELSFSLRAVRRAIGKENFHRLLEASHSATELYQSHSLPQPQSCLIALGDGVYCQVKITYREGQWSGTLVDQTALHTKINTLKKQLTGQKNSLEEQRQSSIQGTSSDYQALSKMLIQGALQSQGMMLSEADTSTQSVNDKALLRALSRLDELQTMAMLSTQQRNREAQDIDVHQLNAAIIANLNREFISRKHSVAIFHEDNIHAHVNLDVDFYTRLLTGFSNLMLAGLHKQQLLIKLAAIDQTKGQQTWQLSFALLTPASAQTQSSQQACSQPLADLIKDPSSQHCHHTRYCQQMLTALRGQLVTIKQQATSVELVLNLPVALLDVAENTPASTRLTHAKVLVLSAQTALAESISLSLASTKVECQQINNMEAFYARCSAVQIKQRKVDAVVVCEGLSREYSAIDKHIKSLADKVRPFVVLLQDKPHNLATTGLHALTARAITPTCLQATIAQGLTGKTPDTALISADTLSPHQFVHTHVALLLAVKQVERHQALINLLTWLGFQVTLVVDAVSMHNHWRSGRFLVLINEFTLPRELTPLVGQGVTRGVFTLSNSEQSTAVEQEQVAEKALLQETEEQQDKHQDFAKSWHVATVAGGLGDLSGFDLDGWMQRLSPWLITRSVGTKIPHVTSTRAAHTPAGTGLTGLAFASQLDELMPAAFDLANYAQNQGSAELAAFMIDDYIEQLVIIARQLTEQVKYEDNQTLLATLADMSVIAHILSAQGLVQLSLQFEHALKNQSNMGIERILGQMKREIVLIKQYADAI</sequence>
<dbReference type="AlphaFoldDB" id="A0A3E0TV32"/>
<dbReference type="Proteomes" id="UP000256478">
    <property type="component" value="Unassembled WGS sequence"/>
</dbReference>
<reference evidence="3 4" key="1">
    <citation type="submission" date="2018-08" db="EMBL/GenBank/DDBJ databases">
        <title>Thalassotalea euphylliae genome.</title>
        <authorList>
            <person name="Summers S."/>
            <person name="Rice S.A."/>
            <person name="Freckelton M.L."/>
            <person name="Nedved B.T."/>
            <person name="Hadfield M.G."/>
        </authorList>
    </citation>
    <scope>NUCLEOTIDE SEQUENCE [LARGE SCALE GENOMIC DNA]</scope>
    <source>
        <strain evidence="3 4">H1</strain>
    </source>
</reference>
<dbReference type="InterPro" id="IPR036641">
    <property type="entry name" value="HPT_dom_sf"/>
</dbReference>
<evidence type="ECO:0000256" key="2">
    <source>
        <dbReference type="SAM" id="SignalP"/>
    </source>
</evidence>
<feature type="transmembrane region" description="Helical" evidence="1">
    <location>
        <begin position="292"/>
        <end position="311"/>
    </location>
</feature>
<keyword evidence="1" id="KW-0812">Transmembrane</keyword>
<dbReference type="OrthoDB" id="6218504at2"/>
<dbReference type="GO" id="GO:0000160">
    <property type="term" value="P:phosphorelay signal transduction system"/>
    <property type="evidence" value="ECO:0007669"/>
    <property type="project" value="InterPro"/>
</dbReference>
<evidence type="ECO:0000256" key="1">
    <source>
        <dbReference type="SAM" id="Phobius"/>
    </source>
</evidence>